<evidence type="ECO:0000313" key="2">
    <source>
        <dbReference type="EMBL" id="KMM35173.1"/>
    </source>
</evidence>
<protein>
    <recommendedName>
        <fullName evidence="1">Uroporphyrinogen decarboxylase (URO-D) domain-containing protein</fullName>
    </recommendedName>
</protein>
<dbReference type="Gene3D" id="3.20.20.210">
    <property type="match status" value="1"/>
</dbReference>
<evidence type="ECO:0000259" key="1">
    <source>
        <dbReference type="Pfam" id="PF01208"/>
    </source>
</evidence>
<feature type="domain" description="Uroporphyrinogen decarboxylase (URO-D)" evidence="1">
    <location>
        <begin position="97"/>
        <end position="348"/>
    </location>
</feature>
<organism evidence="2 3">
    <name type="scientific">Parabacteroides goldsteinii</name>
    <dbReference type="NCBI Taxonomy" id="328812"/>
    <lineage>
        <taxon>Bacteria</taxon>
        <taxon>Pseudomonadati</taxon>
        <taxon>Bacteroidota</taxon>
        <taxon>Bacteroidia</taxon>
        <taxon>Bacteroidales</taxon>
        <taxon>Tannerellaceae</taxon>
        <taxon>Parabacteroides</taxon>
    </lineage>
</organism>
<dbReference type="InterPro" id="IPR052024">
    <property type="entry name" value="Methanogen_methyltrans"/>
</dbReference>
<dbReference type="RefSeq" id="WP_048314388.1">
    <property type="nucleotide sequence ID" value="NZ_LFJV01000007.1"/>
</dbReference>
<dbReference type="InterPro" id="IPR000257">
    <property type="entry name" value="Uroporphyrinogen_deCOase"/>
</dbReference>
<name>A0A0J6CPT9_9BACT</name>
<evidence type="ECO:0000313" key="3">
    <source>
        <dbReference type="Proteomes" id="UP000036166"/>
    </source>
</evidence>
<gene>
    <name evidence="2" type="ORF">ACM15_03155</name>
</gene>
<dbReference type="PATRIC" id="fig|328812.4.peg.4904"/>
<dbReference type="GO" id="GO:0004853">
    <property type="term" value="F:uroporphyrinogen decarboxylase activity"/>
    <property type="evidence" value="ECO:0007669"/>
    <property type="project" value="InterPro"/>
</dbReference>
<dbReference type="Proteomes" id="UP000036166">
    <property type="component" value="Unassembled WGS sequence"/>
</dbReference>
<accession>A0A0J6CPT9</accession>
<proteinExistence type="predicted"/>
<dbReference type="GO" id="GO:0006779">
    <property type="term" value="P:porphyrin-containing compound biosynthetic process"/>
    <property type="evidence" value="ECO:0007669"/>
    <property type="project" value="InterPro"/>
</dbReference>
<dbReference type="PANTHER" id="PTHR47099:SF1">
    <property type="entry name" value="METHYLCOBAMIDE:COM METHYLTRANSFERASE MTBA"/>
    <property type="match status" value="1"/>
</dbReference>
<dbReference type="EMBL" id="LFJV01000007">
    <property type="protein sequence ID" value="KMM35173.1"/>
    <property type="molecule type" value="Genomic_DNA"/>
</dbReference>
<sequence length="363" mass="40784">MTSRERFLTALSGGVPDRIPIMEHLFSLKLMQELLGYTTVLYDGKTQAKLAAKLGIDGIWTPINGFCGIEETPHEPNEIYKDEWGVTYQKNGWPIIAQIDTPVKCREDWEAYTLPPVDTPYRLKIFKDVKAANTEDLAVVLGTLGPFTMLSWYIMDFETLAITMYTDPEMVHEINEAVLEWTLGAIRLAVKDGGVDCVQISDDWGGTNALLISPDDFRTFFIPYFRRLVAGIKELGVPVIMHNDGRIWDVLDDLVDCGIDGLHPVERAAGMDLKKVKERYKGKLTPIGNVNNKVTMASSDPDDVRKEVLECIKEAAVDGGYMIATDHSIHDLIPTENVRCLIDTINKYGKYPIDLTFFADFRG</sequence>
<dbReference type="AlphaFoldDB" id="A0A0J6CPT9"/>
<comment type="caution">
    <text evidence="2">The sequence shown here is derived from an EMBL/GenBank/DDBJ whole genome shotgun (WGS) entry which is preliminary data.</text>
</comment>
<dbReference type="Pfam" id="PF01208">
    <property type="entry name" value="URO-D"/>
    <property type="match status" value="1"/>
</dbReference>
<dbReference type="PANTHER" id="PTHR47099">
    <property type="entry name" value="METHYLCOBAMIDE:COM METHYLTRANSFERASE MTBA"/>
    <property type="match status" value="1"/>
</dbReference>
<reference evidence="2 3" key="1">
    <citation type="submission" date="2015-06" db="EMBL/GenBank/DDBJ databases">
        <title>Draft Genome Sequence of Parabacteroides goldsteinii with Putative Novel Metallo-Beta-Lactamases Isolated from a Blood Culture from a Human Patient.</title>
        <authorList>
            <person name="Krogh T.J."/>
            <person name="Agergaard C.N."/>
            <person name="Moller-Jensen J."/>
            <person name="Justesen U.S."/>
        </authorList>
    </citation>
    <scope>NUCLEOTIDE SEQUENCE [LARGE SCALE GENOMIC DNA]</scope>
    <source>
        <strain evidence="2 3">910340</strain>
    </source>
</reference>
<dbReference type="InterPro" id="IPR038071">
    <property type="entry name" value="UROD/MetE-like_sf"/>
</dbReference>
<dbReference type="SUPFAM" id="SSF51726">
    <property type="entry name" value="UROD/MetE-like"/>
    <property type="match status" value="1"/>
</dbReference>